<dbReference type="PANTHER" id="PTHR35604">
    <property type="entry name" value="TRANSPOSASE INSH FOR INSERTION SEQUENCE ELEMENT IS5A-RELATED"/>
    <property type="match status" value="1"/>
</dbReference>
<protein>
    <submittedName>
        <fullName evidence="2">Transposase</fullName>
    </submittedName>
</protein>
<dbReference type="AlphaFoldDB" id="A0A1W6SMN0"/>
<evidence type="ECO:0000313" key="2">
    <source>
        <dbReference type="EMBL" id="ARO87056.1"/>
    </source>
</evidence>
<evidence type="ECO:0000313" key="3">
    <source>
        <dbReference type="Proteomes" id="UP000012179"/>
    </source>
</evidence>
<dbReference type="EMBL" id="CP021106">
    <property type="protein sequence ID" value="ARO87056.1"/>
    <property type="molecule type" value="Genomic_DNA"/>
</dbReference>
<name>A0A1W6SMN0_9PROT</name>
<dbReference type="Proteomes" id="UP000012179">
    <property type="component" value="Chromosome"/>
</dbReference>
<dbReference type="InterPro" id="IPR008490">
    <property type="entry name" value="Transposase_InsH_N"/>
</dbReference>
<dbReference type="Pfam" id="PF05598">
    <property type="entry name" value="DUF772"/>
    <property type="match status" value="1"/>
</dbReference>
<reference evidence="2 3" key="1">
    <citation type="journal article" date="2015" name="Int. J. Syst. Evol. Microbiol.">
        <title>Nitrosospira lacus sp. nov., a psychrotolerant, ammonia-oxidizing bacterium from sandy lake sediment.</title>
        <authorList>
            <person name="Urakawa H."/>
            <person name="Garcia J.C."/>
            <person name="Nielsen J.L."/>
            <person name="Le V.Q."/>
            <person name="Kozlowski J.A."/>
            <person name="Stein L.Y."/>
            <person name="Lim C.K."/>
            <person name="Pommerening-Roser A."/>
            <person name="Martens-Habbena W."/>
            <person name="Stahl D.A."/>
            <person name="Klotz M.G."/>
        </authorList>
    </citation>
    <scope>NUCLEOTIDE SEQUENCE [LARGE SCALE GENOMIC DNA]</scope>
    <source>
        <strain evidence="2 3">APG3</strain>
    </source>
</reference>
<organism evidence="2 3">
    <name type="scientific">Nitrosospira lacus</name>
    <dbReference type="NCBI Taxonomy" id="1288494"/>
    <lineage>
        <taxon>Bacteria</taxon>
        <taxon>Pseudomonadati</taxon>
        <taxon>Pseudomonadota</taxon>
        <taxon>Betaproteobacteria</taxon>
        <taxon>Nitrosomonadales</taxon>
        <taxon>Nitrosomonadaceae</taxon>
        <taxon>Nitrosospira</taxon>
    </lineage>
</organism>
<sequence length="218" mass="24086">MRKPVQMNGPIKMEARVKRDSALMKVHELIDWKTLRAQVAGLYKYEAGRAGRQELMDPLVAFKAVLLGHWHNLSDPELEEALRLRIDFMHFCGLGLSDEVPDETVLGRFRNRLIASGRLAGLLAGVNSELQAHDLSVKCVQGAIIDVLLVRTAARPERDRVIELDTAAAPKVNEDGSIPCITVTKSPKRINCTGTRNADPDATWVRKGKKITSAITAT</sequence>
<dbReference type="eggNOG" id="COG3039">
    <property type="taxonomic scope" value="Bacteria"/>
</dbReference>
<dbReference type="KEGG" id="nlc:EBAPG3_004300"/>
<keyword evidence="3" id="KW-1185">Reference proteome</keyword>
<dbReference type="PANTHER" id="PTHR35604:SF2">
    <property type="entry name" value="TRANSPOSASE INSH FOR INSERTION SEQUENCE ELEMENT IS5A-RELATED"/>
    <property type="match status" value="1"/>
</dbReference>
<accession>A0A1W6SMN0</accession>
<proteinExistence type="predicted"/>
<evidence type="ECO:0000259" key="1">
    <source>
        <dbReference type="Pfam" id="PF05598"/>
    </source>
</evidence>
<gene>
    <name evidence="2" type="ORF">EBAPG3_004300</name>
</gene>
<feature type="domain" description="Transposase InsH N-terminal" evidence="1">
    <location>
        <begin position="13"/>
        <end position="112"/>
    </location>
</feature>